<evidence type="ECO:0000313" key="3">
    <source>
        <dbReference type="Proteomes" id="UP000824111"/>
    </source>
</evidence>
<evidence type="ECO:0000313" key="2">
    <source>
        <dbReference type="EMBL" id="HIU47784.1"/>
    </source>
</evidence>
<organism evidence="2 3">
    <name type="scientific">Candidatus Avimonoglobus intestinipullorum</name>
    <dbReference type="NCBI Taxonomy" id="2840699"/>
    <lineage>
        <taxon>Bacteria</taxon>
        <taxon>Bacillati</taxon>
        <taxon>Bacillota</taxon>
        <taxon>Clostridia</taxon>
        <taxon>Eubacteriales</taxon>
        <taxon>Candidatus Avimonoglobus</taxon>
    </lineage>
</organism>
<dbReference type="EMBL" id="DVND01000009">
    <property type="protein sequence ID" value="HIU47784.1"/>
    <property type="molecule type" value="Genomic_DNA"/>
</dbReference>
<name>A0A9D1LTN2_9FIRM</name>
<reference evidence="2" key="1">
    <citation type="submission" date="2020-10" db="EMBL/GenBank/DDBJ databases">
        <authorList>
            <person name="Gilroy R."/>
        </authorList>
    </citation>
    <scope>NUCLEOTIDE SEQUENCE</scope>
    <source>
        <strain evidence="2">ChiSjej4B22-9803</strain>
    </source>
</reference>
<protein>
    <recommendedName>
        <fullName evidence="4">Lipoprotein</fullName>
    </recommendedName>
</protein>
<dbReference type="AlphaFoldDB" id="A0A9D1LTN2"/>
<evidence type="ECO:0000256" key="1">
    <source>
        <dbReference type="SAM" id="SignalP"/>
    </source>
</evidence>
<gene>
    <name evidence="2" type="ORF">IAB04_00310</name>
</gene>
<keyword evidence="1" id="KW-0732">Signal</keyword>
<reference evidence="2" key="2">
    <citation type="journal article" date="2021" name="PeerJ">
        <title>Extensive microbial diversity within the chicken gut microbiome revealed by metagenomics and culture.</title>
        <authorList>
            <person name="Gilroy R."/>
            <person name="Ravi A."/>
            <person name="Getino M."/>
            <person name="Pursley I."/>
            <person name="Horton D.L."/>
            <person name="Alikhan N.F."/>
            <person name="Baker D."/>
            <person name="Gharbi K."/>
            <person name="Hall N."/>
            <person name="Watson M."/>
            <person name="Adriaenssens E.M."/>
            <person name="Foster-Nyarko E."/>
            <person name="Jarju S."/>
            <person name="Secka A."/>
            <person name="Antonio M."/>
            <person name="Oren A."/>
            <person name="Chaudhuri R.R."/>
            <person name="La Ragione R."/>
            <person name="Hildebrand F."/>
            <person name="Pallen M.J."/>
        </authorList>
    </citation>
    <scope>NUCLEOTIDE SEQUENCE</scope>
    <source>
        <strain evidence="2">ChiSjej4B22-9803</strain>
    </source>
</reference>
<accession>A0A9D1LTN2</accession>
<proteinExistence type="predicted"/>
<feature type="signal peptide" evidence="1">
    <location>
        <begin position="1"/>
        <end position="19"/>
    </location>
</feature>
<evidence type="ECO:0008006" key="4">
    <source>
        <dbReference type="Google" id="ProtNLM"/>
    </source>
</evidence>
<dbReference type="PROSITE" id="PS51257">
    <property type="entry name" value="PROKAR_LIPOPROTEIN"/>
    <property type="match status" value="1"/>
</dbReference>
<feature type="chain" id="PRO_5038811455" description="Lipoprotein" evidence="1">
    <location>
        <begin position="20"/>
        <end position="177"/>
    </location>
</feature>
<dbReference type="Proteomes" id="UP000824111">
    <property type="component" value="Unassembled WGS sequence"/>
</dbReference>
<sequence length="177" mass="19492">MKRVLSVMLCAALLLGASACGKQQNDGGRQGTQQKQEQNVYKTLDPEKILTLEEVSQVVEYAPVEKTEKTRKKATVLYCSEPIGKGDIIQVDLYQPSDSLSEEEVRRFYDEIQEKRTKAEAVEDLGCEAFIAIPSIHFMKGGYHVAITAGSGGGDEQKALLKKLAQIAIGNMDELLQ</sequence>
<comment type="caution">
    <text evidence="2">The sequence shown here is derived from an EMBL/GenBank/DDBJ whole genome shotgun (WGS) entry which is preliminary data.</text>
</comment>